<keyword evidence="1" id="KW-1133">Transmembrane helix</keyword>
<accession>A0A8X6WTV1</accession>
<keyword evidence="1" id="KW-0812">Transmembrane</keyword>
<reference evidence="2" key="1">
    <citation type="submission" date="2020-08" db="EMBL/GenBank/DDBJ databases">
        <title>Multicomponent nature underlies the extraordinary mechanical properties of spider dragline silk.</title>
        <authorList>
            <person name="Kono N."/>
            <person name="Nakamura H."/>
            <person name="Mori M."/>
            <person name="Yoshida Y."/>
            <person name="Ohtoshi R."/>
            <person name="Malay A.D."/>
            <person name="Moran D.A.P."/>
            <person name="Tomita M."/>
            <person name="Numata K."/>
            <person name="Arakawa K."/>
        </authorList>
    </citation>
    <scope>NUCLEOTIDE SEQUENCE</scope>
</reference>
<protein>
    <submittedName>
        <fullName evidence="2">Uncharacterized protein</fullName>
    </submittedName>
</protein>
<comment type="caution">
    <text evidence="2">The sequence shown here is derived from an EMBL/GenBank/DDBJ whole genome shotgun (WGS) entry which is preliminary data.</text>
</comment>
<dbReference type="AlphaFoldDB" id="A0A8X6WTV1"/>
<proteinExistence type="predicted"/>
<gene>
    <name evidence="2" type="ORF">TNIN_228621</name>
</gene>
<evidence type="ECO:0000313" key="2">
    <source>
        <dbReference type="EMBL" id="GFY41248.1"/>
    </source>
</evidence>
<keyword evidence="1" id="KW-0472">Membrane</keyword>
<name>A0A8X6WTV1_9ARAC</name>
<dbReference type="EMBL" id="BMAV01002373">
    <property type="protein sequence ID" value="GFY41248.1"/>
    <property type="molecule type" value="Genomic_DNA"/>
</dbReference>
<feature type="transmembrane region" description="Helical" evidence="1">
    <location>
        <begin position="6"/>
        <end position="25"/>
    </location>
</feature>
<evidence type="ECO:0000256" key="1">
    <source>
        <dbReference type="SAM" id="Phobius"/>
    </source>
</evidence>
<evidence type="ECO:0000313" key="3">
    <source>
        <dbReference type="Proteomes" id="UP000886998"/>
    </source>
</evidence>
<sequence length="275" mass="32511">MPHFWAYWWALIIFCIFASWIWPLSGRKNGTPFAKRYPYDIVFGKDVLPLTQKYPRYTANARLVTRDTAYRILCRENLELAKRFSNTLDSGYAYVQGKRTFELTYKNSPRLLVVNTPHDSTVKVSQWIRDFMLDVELQRKRDIELLRQYICSVSPEMLSIYDETLEATRAIARENDETMEATREMDETMESTRAIAGDETMEATREMTGNYGEYSSHCFRNDETMEATREMDETIGENRIAFEKWLFWGDQNMRYGKLGNQNGWVENFWGKWMVA</sequence>
<dbReference type="Proteomes" id="UP000886998">
    <property type="component" value="Unassembled WGS sequence"/>
</dbReference>
<keyword evidence="3" id="KW-1185">Reference proteome</keyword>
<organism evidence="2 3">
    <name type="scientific">Trichonephila inaurata madagascariensis</name>
    <dbReference type="NCBI Taxonomy" id="2747483"/>
    <lineage>
        <taxon>Eukaryota</taxon>
        <taxon>Metazoa</taxon>
        <taxon>Ecdysozoa</taxon>
        <taxon>Arthropoda</taxon>
        <taxon>Chelicerata</taxon>
        <taxon>Arachnida</taxon>
        <taxon>Araneae</taxon>
        <taxon>Araneomorphae</taxon>
        <taxon>Entelegynae</taxon>
        <taxon>Araneoidea</taxon>
        <taxon>Nephilidae</taxon>
        <taxon>Trichonephila</taxon>
        <taxon>Trichonephila inaurata</taxon>
    </lineage>
</organism>